<reference evidence="4 5" key="1">
    <citation type="submission" date="2024-02" db="EMBL/GenBank/DDBJ databases">
        <title>A draft genome for the cacao thread blight pathogen Marasmius crinis-equi.</title>
        <authorList>
            <person name="Cohen S.P."/>
            <person name="Baruah I.K."/>
            <person name="Amoako-Attah I."/>
            <person name="Bukari Y."/>
            <person name="Meinhardt L.W."/>
            <person name="Bailey B.A."/>
        </authorList>
    </citation>
    <scope>NUCLEOTIDE SEQUENCE [LARGE SCALE GENOMIC DNA]</scope>
    <source>
        <strain evidence="4 5">GH-76</strain>
    </source>
</reference>
<organism evidence="4 5">
    <name type="scientific">Marasmius crinis-equi</name>
    <dbReference type="NCBI Taxonomy" id="585013"/>
    <lineage>
        <taxon>Eukaryota</taxon>
        <taxon>Fungi</taxon>
        <taxon>Dikarya</taxon>
        <taxon>Basidiomycota</taxon>
        <taxon>Agaricomycotina</taxon>
        <taxon>Agaricomycetes</taxon>
        <taxon>Agaricomycetidae</taxon>
        <taxon>Agaricales</taxon>
        <taxon>Marasmiineae</taxon>
        <taxon>Marasmiaceae</taxon>
        <taxon>Marasmius</taxon>
    </lineage>
</organism>
<accession>A0ABR3FAB7</accession>
<feature type="chain" id="PRO_5045791256" description="Glycoside hydrolase family 76 protein" evidence="3">
    <location>
        <begin position="17"/>
        <end position="514"/>
    </location>
</feature>
<feature type="compositionally biased region" description="Basic and acidic residues" evidence="1">
    <location>
        <begin position="491"/>
        <end position="500"/>
    </location>
</feature>
<evidence type="ECO:0000256" key="1">
    <source>
        <dbReference type="SAM" id="MobiDB-lite"/>
    </source>
</evidence>
<feature type="signal peptide" evidence="3">
    <location>
        <begin position="1"/>
        <end position="16"/>
    </location>
</feature>
<evidence type="ECO:0000256" key="3">
    <source>
        <dbReference type="SAM" id="SignalP"/>
    </source>
</evidence>
<dbReference type="Gene3D" id="1.50.10.20">
    <property type="match status" value="1"/>
</dbReference>
<protein>
    <recommendedName>
        <fullName evidence="6">Glycoside hydrolase family 76 protein</fullName>
    </recommendedName>
</protein>
<evidence type="ECO:0000313" key="5">
    <source>
        <dbReference type="Proteomes" id="UP001465976"/>
    </source>
</evidence>
<dbReference type="InterPro" id="IPR005198">
    <property type="entry name" value="Glyco_hydro_76"/>
</dbReference>
<dbReference type="SUPFAM" id="SSF48208">
    <property type="entry name" value="Six-hairpin glycosidases"/>
    <property type="match status" value="1"/>
</dbReference>
<keyword evidence="2" id="KW-0472">Membrane</keyword>
<dbReference type="InterPro" id="IPR008928">
    <property type="entry name" value="6-hairpin_glycosidase_sf"/>
</dbReference>
<dbReference type="Proteomes" id="UP001465976">
    <property type="component" value="Unassembled WGS sequence"/>
</dbReference>
<feature type="transmembrane region" description="Helical" evidence="2">
    <location>
        <begin position="390"/>
        <end position="412"/>
    </location>
</feature>
<feature type="compositionally biased region" description="Basic and acidic residues" evidence="1">
    <location>
        <begin position="442"/>
        <end position="451"/>
    </location>
</feature>
<evidence type="ECO:0000256" key="2">
    <source>
        <dbReference type="SAM" id="Phobius"/>
    </source>
</evidence>
<gene>
    <name evidence="4" type="ORF">V5O48_009772</name>
</gene>
<sequence>MCLFPLVLSLVGSAWCQSQLSSTSTFRAPFITSTPDDRRAAAKAAIDDFVQNDSFFALPQPLPSLSWPHGYLLADMAQFDLLTGQKTYEPIVEKFYKPGFQGLIPAIENTFIYGYGALQGYVAYGDEGLLEVAKDSWEMGLPAILTDFDISANKSPIKNFTIASTCSGSDIRPGGVFHGIEDQNIYGLASSTTGDFLILSASLTASTLNQTYLDHAKRSVDFLRQLYQGNGRFWNMIDSRNCNILTDNPTVPYDTGAVVHALSILASLTQNASTMAFIREVVTKSTTYSAWHDGSGILVAQPEGLARLMRGYTELYQGNSTPSDLKSYLKSYISNQYNAVTKSSTNASDSSEQSSGQPEVATISALLSGMALDQNNPSSPGPSFTVPQGIILGGVLEGVAGIGLLILAVWLYRRGFKGPRDSPSPECVVTPFDLPAPTLDQKSQRLGDSKQTRPGASSSPMVINSALPTTHTADVTIDGLLSALSQRLKSERVRNGRGWDPDGDPLQYPESQRD</sequence>
<proteinExistence type="predicted"/>
<dbReference type="Pfam" id="PF03663">
    <property type="entry name" value="Glyco_hydro_76"/>
    <property type="match status" value="1"/>
</dbReference>
<keyword evidence="5" id="KW-1185">Reference proteome</keyword>
<feature type="compositionally biased region" description="Polar residues" evidence="1">
    <location>
        <begin position="452"/>
        <end position="463"/>
    </location>
</feature>
<keyword evidence="3" id="KW-0732">Signal</keyword>
<evidence type="ECO:0000313" key="4">
    <source>
        <dbReference type="EMBL" id="KAL0572190.1"/>
    </source>
</evidence>
<comment type="caution">
    <text evidence="4">The sequence shown here is derived from an EMBL/GenBank/DDBJ whole genome shotgun (WGS) entry which is preliminary data.</text>
</comment>
<keyword evidence="2" id="KW-1133">Transmembrane helix</keyword>
<feature type="region of interest" description="Disordered" evidence="1">
    <location>
        <begin position="491"/>
        <end position="514"/>
    </location>
</feature>
<dbReference type="EMBL" id="JBAHYK010000658">
    <property type="protein sequence ID" value="KAL0572190.1"/>
    <property type="molecule type" value="Genomic_DNA"/>
</dbReference>
<evidence type="ECO:0008006" key="6">
    <source>
        <dbReference type="Google" id="ProtNLM"/>
    </source>
</evidence>
<keyword evidence="2" id="KW-0812">Transmembrane</keyword>
<name>A0ABR3FAB7_9AGAR</name>
<feature type="region of interest" description="Disordered" evidence="1">
    <location>
        <begin position="419"/>
        <end position="463"/>
    </location>
</feature>